<dbReference type="HOGENOM" id="CLU_003827_3_0_4"/>
<dbReference type="GO" id="GO:0004324">
    <property type="term" value="F:ferredoxin-NADP+ reductase activity"/>
    <property type="evidence" value="ECO:0007669"/>
    <property type="project" value="UniProtKB-EC"/>
</dbReference>
<evidence type="ECO:0000256" key="1">
    <source>
        <dbReference type="ARBA" id="ARBA00008312"/>
    </source>
</evidence>
<protein>
    <recommendedName>
        <fullName evidence="2">ferredoxin--NADP(+) reductase</fullName>
        <ecNumber evidence="2">1.18.1.2</ecNumber>
    </recommendedName>
</protein>
<dbReference type="GO" id="GO:0042167">
    <property type="term" value="P:heme catabolic process"/>
    <property type="evidence" value="ECO:0007669"/>
    <property type="project" value="TreeGrafter"/>
</dbReference>
<evidence type="ECO:0000313" key="7">
    <source>
        <dbReference type="Proteomes" id="UP000028945"/>
    </source>
</evidence>
<dbReference type="Pfam" id="PF00175">
    <property type="entry name" value="NAD_binding_1"/>
    <property type="match status" value="1"/>
</dbReference>
<dbReference type="PROSITE" id="PS51384">
    <property type="entry name" value="FAD_FR"/>
    <property type="match status" value="1"/>
</dbReference>
<dbReference type="CDD" id="cd06195">
    <property type="entry name" value="FNR1"/>
    <property type="match status" value="1"/>
</dbReference>
<dbReference type="GO" id="GO:0000166">
    <property type="term" value="F:nucleotide binding"/>
    <property type="evidence" value="ECO:0007669"/>
    <property type="project" value="UniProtKB-KW"/>
</dbReference>
<name>A0A077DFM3_9BURK</name>
<dbReference type="InterPro" id="IPR033892">
    <property type="entry name" value="FNR_bac"/>
</dbReference>
<dbReference type="SUPFAM" id="SSF52343">
    <property type="entry name" value="Ferredoxin reductase-like, C-terminal NADP-linked domain"/>
    <property type="match status" value="1"/>
</dbReference>
<feature type="domain" description="FAD-binding FR-type" evidence="5">
    <location>
        <begin position="1"/>
        <end position="105"/>
    </location>
</feature>
<dbReference type="InterPro" id="IPR017927">
    <property type="entry name" value="FAD-bd_FR_type"/>
</dbReference>
<dbReference type="KEGG" id="bpsi:IX83_01420"/>
<dbReference type="AlphaFoldDB" id="A0A077DFM3"/>
<dbReference type="OrthoDB" id="9784483at2"/>
<dbReference type="Gene3D" id="3.40.50.80">
    <property type="entry name" value="Nucleotide-binding domain of ferredoxin-NADP reductase (FNR) module"/>
    <property type="match status" value="1"/>
</dbReference>
<keyword evidence="7" id="KW-1185">Reference proteome</keyword>
<sequence length="252" mass="28740">MTYYTEKVLDIKWWVPNHLFTLTTTYPKEMTFLPGQFARLGLPSEAGKEPDIWRAYSMVNHPSEQALSFYSIVVPDGAFSPKLASLKSGDTIYIGKQVFGFLTLDRFPNGGKTLWLMSTGTGLSAFISILKDEKTWQRFEQVVLVHGVRHANELSYQDEIRDATHACAGRFTYLPLVTREAYQSFPQARITTMIEQDAWKKHTGLELRAEHDCVMLCGNPEMLTQARKMLSEMGFQAERRGVPGNLAVEKYW</sequence>
<dbReference type="GO" id="GO:0034599">
    <property type="term" value="P:cellular response to oxidative stress"/>
    <property type="evidence" value="ECO:0007669"/>
    <property type="project" value="TreeGrafter"/>
</dbReference>
<dbReference type="SUPFAM" id="SSF63380">
    <property type="entry name" value="Riboflavin synthase domain-like"/>
    <property type="match status" value="1"/>
</dbReference>
<dbReference type="EMBL" id="CP009238">
    <property type="protein sequence ID" value="AIL32157.1"/>
    <property type="molecule type" value="Genomic_DNA"/>
</dbReference>
<evidence type="ECO:0000256" key="4">
    <source>
        <dbReference type="ARBA" id="ARBA00047776"/>
    </source>
</evidence>
<comment type="similarity">
    <text evidence="1">Belongs to the ferredoxin--NADP reductase type 1 family.</text>
</comment>
<dbReference type="InterPro" id="IPR051930">
    <property type="entry name" value="FNR_type-1"/>
</dbReference>
<evidence type="ECO:0000313" key="6">
    <source>
        <dbReference type="EMBL" id="AIL32157.1"/>
    </source>
</evidence>
<dbReference type="STRING" id="1072685.IX83_01420"/>
<organism evidence="6 7">
    <name type="scientific">Basilea psittacipulmonis DSM 24701</name>
    <dbReference type="NCBI Taxonomy" id="1072685"/>
    <lineage>
        <taxon>Bacteria</taxon>
        <taxon>Pseudomonadati</taxon>
        <taxon>Pseudomonadota</taxon>
        <taxon>Betaproteobacteria</taxon>
        <taxon>Burkholderiales</taxon>
        <taxon>Alcaligenaceae</taxon>
        <taxon>Basilea</taxon>
    </lineage>
</organism>
<dbReference type="PANTHER" id="PTHR47878:SF2">
    <property type="entry name" value="OXIDOREDUCTASE FAD_NAD(P)-BINDING DOMAIN PROTEIN"/>
    <property type="match status" value="1"/>
</dbReference>
<reference evidence="6 7" key="1">
    <citation type="journal article" date="2014" name="BMC Genomics">
        <title>A genomic perspective on a new bacterial genus and species from the Alcaligenaceae family, Basilea psittacipulmonis.</title>
        <authorList>
            <person name="Whiteson K.L."/>
            <person name="Hernandez D."/>
            <person name="Lazarevic V."/>
            <person name="Gaia N."/>
            <person name="Farinelli L."/>
            <person name="Francois P."/>
            <person name="Pilo P."/>
            <person name="Frey J."/>
            <person name="Schrenzel J."/>
        </authorList>
    </citation>
    <scope>NUCLEOTIDE SEQUENCE [LARGE SCALE GENOMIC DNA]</scope>
    <source>
        <strain evidence="6 7">DSM 24701</strain>
    </source>
</reference>
<dbReference type="InterPro" id="IPR039261">
    <property type="entry name" value="FNR_nucleotide-bd"/>
</dbReference>
<dbReference type="InterPro" id="IPR017938">
    <property type="entry name" value="Riboflavin_synthase-like_b-brl"/>
</dbReference>
<comment type="catalytic activity">
    <reaction evidence="4">
        <text>2 reduced [2Fe-2S]-[ferredoxin] + NADP(+) + H(+) = 2 oxidized [2Fe-2S]-[ferredoxin] + NADPH</text>
        <dbReference type="Rhea" id="RHEA:20125"/>
        <dbReference type="Rhea" id="RHEA-COMP:10000"/>
        <dbReference type="Rhea" id="RHEA-COMP:10001"/>
        <dbReference type="ChEBI" id="CHEBI:15378"/>
        <dbReference type="ChEBI" id="CHEBI:33737"/>
        <dbReference type="ChEBI" id="CHEBI:33738"/>
        <dbReference type="ChEBI" id="CHEBI:57783"/>
        <dbReference type="ChEBI" id="CHEBI:58349"/>
        <dbReference type="EC" id="1.18.1.2"/>
    </reaction>
</comment>
<evidence type="ECO:0000256" key="2">
    <source>
        <dbReference type="ARBA" id="ARBA00013223"/>
    </source>
</evidence>
<gene>
    <name evidence="6" type="ORF">IX83_01420</name>
</gene>
<dbReference type="InterPro" id="IPR001433">
    <property type="entry name" value="OxRdtase_FAD/NAD-bd"/>
</dbReference>
<proteinExistence type="inferred from homology"/>
<evidence type="ECO:0000259" key="5">
    <source>
        <dbReference type="PROSITE" id="PS51384"/>
    </source>
</evidence>
<evidence type="ECO:0000256" key="3">
    <source>
        <dbReference type="ARBA" id="ARBA00022741"/>
    </source>
</evidence>
<dbReference type="EC" id="1.18.1.2" evidence="2"/>
<keyword evidence="3" id="KW-0547">Nucleotide-binding</keyword>
<dbReference type="eggNOG" id="COG1018">
    <property type="taxonomic scope" value="Bacteria"/>
</dbReference>
<dbReference type="Gene3D" id="2.40.30.10">
    <property type="entry name" value="Translation factors"/>
    <property type="match status" value="1"/>
</dbReference>
<dbReference type="RefSeq" id="WP_038498307.1">
    <property type="nucleotide sequence ID" value="NZ_AFWK01000078.1"/>
</dbReference>
<dbReference type="PANTHER" id="PTHR47878">
    <property type="entry name" value="OXIDOREDUCTASE FAD/NAD(P)-BINDING DOMAIN PROTEIN"/>
    <property type="match status" value="1"/>
</dbReference>
<dbReference type="Proteomes" id="UP000028945">
    <property type="component" value="Chromosome"/>
</dbReference>
<dbReference type="PRINTS" id="PR00410">
    <property type="entry name" value="PHEHYDRXLASE"/>
</dbReference>
<accession>A0A077DFM3</accession>